<dbReference type="KEGG" id="gur:Gura_3538"/>
<dbReference type="PROSITE" id="PS00676">
    <property type="entry name" value="SIGMA54_INTERACT_2"/>
    <property type="match status" value="1"/>
</dbReference>
<dbReference type="SUPFAM" id="SSF52540">
    <property type="entry name" value="P-loop containing nucleoside triphosphate hydrolases"/>
    <property type="match status" value="1"/>
</dbReference>
<evidence type="ECO:0000313" key="7">
    <source>
        <dbReference type="EMBL" id="ABQ27693.1"/>
    </source>
</evidence>
<keyword evidence="3" id="KW-0805">Transcription regulation</keyword>
<dbReference type="EMBL" id="CP000698">
    <property type="protein sequence ID" value="ABQ27693.1"/>
    <property type="molecule type" value="Genomic_DNA"/>
</dbReference>
<dbReference type="HOGENOM" id="CLU_000445_8_12_7"/>
<dbReference type="InterPro" id="IPR025662">
    <property type="entry name" value="Sigma_54_int_dom_ATP-bd_1"/>
</dbReference>
<dbReference type="GO" id="GO:0043565">
    <property type="term" value="F:sequence-specific DNA binding"/>
    <property type="evidence" value="ECO:0007669"/>
    <property type="project" value="InterPro"/>
</dbReference>
<protein>
    <submittedName>
        <fullName evidence="7">GAF modulated sigma54 specific transcriptional regulator, Fis family</fullName>
    </submittedName>
</protein>
<dbReference type="InterPro" id="IPR002197">
    <property type="entry name" value="HTH_Fis"/>
</dbReference>
<dbReference type="AlphaFoldDB" id="A5G7C5"/>
<evidence type="ECO:0000256" key="3">
    <source>
        <dbReference type="ARBA" id="ARBA00023015"/>
    </source>
</evidence>
<evidence type="ECO:0000313" key="8">
    <source>
        <dbReference type="Proteomes" id="UP000006695"/>
    </source>
</evidence>
<dbReference type="CDD" id="cd00009">
    <property type="entry name" value="AAA"/>
    <property type="match status" value="1"/>
</dbReference>
<keyword evidence="8" id="KW-1185">Reference proteome</keyword>
<dbReference type="Pfam" id="PF25601">
    <property type="entry name" value="AAA_lid_14"/>
    <property type="match status" value="1"/>
</dbReference>
<dbReference type="RefSeq" id="WP_011940352.1">
    <property type="nucleotide sequence ID" value="NC_009483.1"/>
</dbReference>
<dbReference type="Proteomes" id="UP000006695">
    <property type="component" value="Chromosome"/>
</dbReference>
<dbReference type="Pfam" id="PF01590">
    <property type="entry name" value="GAF"/>
    <property type="match status" value="1"/>
</dbReference>
<dbReference type="InterPro" id="IPR029016">
    <property type="entry name" value="GAF-like_dom_sf"/>
</dbReference>
<keyword evidence="1" id="KW-0547">Nucleotide-binding</keyword>
<keyword evidence="4" id="KW-0238">DNA-binding</keyword>
<dbReference type="InterPro" id="IPR002078">
    <property type="entry name" value="Sigma_54_int"/>
</dbReference>
<feature type="domain" description="Sigma-54 factor interaction" evidence="6">
    <location>
        <begin position="351"/>
        <end position="571"/>
    </location>
</feature>
<dbReference type="STRING" id="351605.Gura_3538"/>
<dbReference type="Pfam" id="PF00158">
    <property type="entry name" value="Sigma54_activat"/>
    <property type="match status" value="1"/>
</dbReference>
<dbReference type="InterPro" id="IPR003593">
    <property type="entry name" value="AAA+_ATPase"/>
</dbReference>
<evidence type="ECO:0000256" key="5">
    <source>
        <dbReference type="ARBA" id="ARBA00023163"/>
    </source>
</evidence>
<evidence type="ECO:0000256" key="4">
    <source>
        <dbReference type="ARBA" id="ARBA00023125"/>
    </source>
</evidence>
<dbReference type="Gene3D" id="1.10.8.60">
    <property type="match status" value="1"/>
</dbReference>
<accession>A5G7C5</accession>
<dbReference type="PANTHER" id="PTHR32071">
    <property type="entry name" value="TRANSCRIPTIONAL REGULATORY PROTEIN"/>
    <property type="match status" value="1"/>
</dbReference>
<sequence length="660" mass="72655">MHKFPTISKIKINQARADFISRGTLPTGLVSDSIMRSWRRSIDNGVDMERENSNIPTITSKELEGLTEKNRNLLVQSFPVMENLYEQIQDTSSMVILADATGVVLHSLGDTDFVDRARKVSLQPGGIWSEQFRGTNAIGTAIVEQLPVLVHSSEHYVTSNDFLTCSAAPIFDPYGKLLGVLDVSGDCRAYQQHTMALVRISVQQIENQMFSIGFDSDIILQFHSRPEFIGTMYEAIAVFGRDGRLLAANRSALLHLGLDRYRAQTVTFTHLFDLSLDSLLAHAGATPQPVLQLPLYGGMKVFGRARVSPARSAKVISHKGSPGASTPARKPGLSERRLLALDALEFGDTRMRSAIDKARRVAGHDIPVLIEGESGTGKELFARAMHLSGGRRNAPFVALNCAAIPENLIESELFGYQEGAFTGAKRNGSMGKIRQADGGTLFLDEIGDMPLALQARLLRVLQERTVTPLGGAGSHPIDISVVCATNRKLRDEIAAGRFREDLYYRLNGLLITLPTLREREDLRPLAQSILNEITGLGRVIRLRDDVLDIFASHPWPGNVRQMHNVLRTAVALLGEDDEISVVHLSDDFLEQYREAAPLHIESKNYLPATTVQAGTASLDHLEAQAIRQAVRECNGNISAAARRLGISRNTLYRKMRSIGL</sequence>
<dbReference type="InterPro" id="IPR003018">
    <property type="entry name" value="GAF"/>
</dbReference>
<evidence type="ECO:0000256" key="2">
    <source>
        <dbReference type="ARBA" id="ARBA00022840"/>
    </source>
</evidence>
<dbReference type="Gene3D" id="1.10.10.60">
    <property type="entry name" value="Homeodomain-like"/>
    <property type="match status" value="1"/>
</dbReference>
<dbReference type="Gene3D" id="3.40.50.300">
    <property type="entry name" value="P-loop containing nucleotide triphosphate hydrolases"/>
    <property type="match status" value="1"/>
</dbReference>
<dbReference type="PRINTS" id="PR01590">
    <property type="entry name" value="HTHFIS"/>
</dbReference>
<dbReference type="Pfam" id="PF02954">
    <property type="entry name" value="HTH_8"/>
    <property type="match status" value="1"/>
</dbReference>
<dbReference type="GO" id="GO:0006355">
    <property type="term" value="P:regulation of DNA-templated transcription"/>
    <property type="evidence" value="ECO:0007669"/>
    <property type="project" value="InterPro"/>
</dbReference>
<keyword evidence="2" id="KW-0067">ATP-binding</keyword>
<reference evidence="7 8" key="1">
    <citation type="submission" date="2007-05" db="EMBL/GenBank/DDBJ databases">
        <title>Complete sequence of Geobacter uraniireducens Rf4.</title>
        <authorList>
            <consortium name="US DOE Joint Genome Institute"/>
            <person name="Copeland A."/>
            <person name="Lucas S."/>
            <person name="Lapidus A."/>
            <person name="Barry K."/>
            <person name="Detter J.C."/>
            <person name="Glavina del Rio T."/>
            <person name="Hammon N."/>
            <person name="Israni S."/>
            <person name="Dalin E."/>
            <person name="Tice H."/>
            <person name="Pitluck S."/>
            <person name="Chertkov O."/>
            <person name="Brettin T."/>
            <person name="Bruce D."/>
            <person name="Han C."/>
            <person name="Schmutz J."/>
            <person name="Larimer F."/>
            <person name="Land M."/>
            <person name="Hauser L."/>
            <person name="Kyrpides N."/>
            <person name="Mikhailova N."/>
            <person name="Shelobolina E."/>
            <person name="Aklujkar M."/>
            <person name="Lovley D."/>
            <person name="Richardson P."/>
        </authorList>
    </citation>
    <scope>NUCLEOTIDE SEQUENCE [LARGE SCALE GENOMIC DNA]</scope>
    <source>
        <strain evidence="7 8">Rf4</strain>
    </source>
</reference>
<dbReference type="InterPro" id="IPR009057">
    <property type="entry name" value="Homeodomain-like_sf"/>
</dbReference>
<dbReference type="GO" id="GO:0005524">
    <property type="term" value="F:ATP binding"/>
    <property type="evidence" value="ECO:0007669"/>
    <property type="project" value="UniProtKB-KW"/>
</dbReference>
<dbReference type="InterPro" id="IPR058031">
    <property type="entry name" value="AAA_lid_NorR"/>
</dbReference>
<evidence type="ECO:0000256" key="1">
    <source>
        <dbReference type="ARBA" id="ARBA00022741"/>
    </source>
</evidence>
<dbReference type="PROSITE" id="PS50045">
    <property type="entry name" value="SIGMA54_INTERACT_4"/>
    <property type="match status" value="1"/>
</dbReference>
<dbReference type="PANTHER" id="PTHR32071:SF77">
    <property type="entry name" value="TRANSCRIPTIONAL REGULATORY PROTEIN"/>
    <property type="match status" value="1"/>
</dbReference>
<dbReference type="InterPro" id="IPR027417">
    <property type="entry name" value="P-loop_NTPase"/>
</dbReference>
<dbReference type="Gene3D" id="3.30.450.40">
    <property type="match status" value="1"/>
</dbReference>
<evidence type="ECO:0000259" key="6">
    <source>
        <dbReference type="PROSITE" id="PS50045"/>
    </source>
</evidence>
<dbReference type="SUPFAM" id="SSF46689">
    <property type="entry name" value="Homeodomain-like"/>
    <property type="match status" value="1"/>
</dbReference>
<dbReference type="OrthoDB" id="9814761at2"/>
<dbReference type="SMART" id="SM00382">
    <property type="entry name" value="AAA"/>
    <property type="match status" value="1"/>
</dbReference>
<gene>
    <name evidence="7" type="ordered locus">Gura_3538</name>
</gene>
<proteinExistence type="predicted"/>
<dbReference type="SUPFAM" id="SSF55781">
    <property type="entry name" value="GAF domain-like"/>
    <property type="match status" value="1"/>
</dbReference>
<name>A5G7C5_GEOUR</name>
<dbReference type="PROSITE" id="PS00675">
    <property type="entry name" value="SIGMA54_INTERACT_1"/>
    <property type="match status" value="1"/>
</dbReference>
<keyword evidence="5" id="KW-0804">Transcription</keyword>
<dbReference type="FunFam" id="3.40.50.300:FF:000006">
    <property type="entry name" value="DNA-binding transcriptional regulator NtrC"/>
    <property type="match status" value="1"/>
</dbReference>
<organism evidence="7 8">
    <name type="scientific">Geotalea uraniireducens (strain Rf4)</name>
    <name type="common">Geobacter uraniireducens</name>
    <dbReference type="NCBI Taxonomy" id="351605"/>
    <lineage>
        <taxon>Bacteria</taxon>
        <taxon>Pseudomonadati</taxon>
        <taxon>Thermodesulfobacteriota</taxon>
        <taxon>Desulfuromonadia</taxon>
        <taxon>Geobacterales</taxon>
        <taxon>Geobacteraceae</taxon>
        <taxon>Geotalea</taxon>
    </lineage>
</organism>
<dbReference type="InterPro" id="IPR025943">
    <property type="entry name" value="Sigma_54_int_dom_ATP-bd_2"/>
</dbReference>